<dbReference type="SUPFAM" id="SSF100950">
    <property type="entry name" value="NagB/RpiA/CoA transferase-like"/>
    <property type="match status" value="1"/>
</dbReference>
<evidence type="ECO:0000259" key="4">
    <source>
        <dbReference type="PROSITE" id="PS51000"/>
    </source>
</evidence>
<sequence length="255" mass="27126">MQYTRHRLIVERLRASQTLTVAQLRGLTGASAATVRRDLDALEGLGLLRRVRGGAVATDEPVADADAARPFDAVAAGDPARKRRIARAAAARVEDGQTVILDIGTTTMHLARALRGRRVTVVTANLAVVDALREDRDVELVLLGGTLRRSYHSFVGALTDHAIRQVRADWVFLGASGVTREGTVLDTTQVEVPVKRALVTAGERVVLLADGDKLPGRGTFQVCGPEALDLVVTDAGADPRMVEALRAAGCAVETV</sequence>
<dbReference type="Gene3D" id="1.10.10.10">
    <property type="entry name" value="Winged helix-like DNA-binding domain superfamily/Winged helix DNA-binding domain"/>
    <property type="match status" value="1"/>
</dbReference>
<dbReference type="PROSITE" id="PS51000">
    <property type="entry name" value="HTH_DEOR_2"/>
    <property type="match status" value="1"/>
</dbReference>
<dbReference type="EMBL" id="CP060712">
    <property type="protein sequence ID" value="QNN48467.1"/>
    <property type="molecule type" value="Genomic_DNA"/>
</dbReference>
<proteinExistence type="predicted"/>
<dbReference type="Pfam" id="PF08220">
    <property type="entry name" value="HTH_DeoR"/>
    <property type="match status" value="1"/>
</dbReference>
<dbReference type="Proteomes" id="UP000515976">
    <property type="component" value="Chromosome"/>
</dbReference>
<evidence type="ECO:0000313" key="5">
    <source>
        <dbReference type="EMBL" id="QNN48467.1"/>
    </source>
</evidence>
<dbReference type="SMART" id="SM01134">
    <property type="entry name" value="DeoRC"/>
    <property type="match status" value="1"/>
</dbReference>
<dbReference type="Gene3D" id="3.40.50.1360">
    <property type="match status" value="1"/>
</dbReference>
<keyword evidence="6" id="KW-1185">Reference proteome</keyword>
<dbReference type="PANTHER" id="PTHR30363:SF44">
    <property type="entry name" value="AGA OPERON TRANSCRIPTIONAL REPRESSOR-RELATED"/>
    <property type="match status" value="1"/>
</dbReference>
<name>A0A7G9QYP2_9MICO</name>
<dbReference type="AlphaFoldDB" id="A0A7G9QYP2"/>
<dbReference type="InterPro" id="IPR018356">
    <property type="entry name" value="Tscrpt_reg_HTH_DeoR_CS"/>
</dbReference>
<dbReference type="SUPFAM" id="SSF46785">
    <property type="entry name" value="Winged helix' DNA-binding domain"/>
    <property type="match status" value="1"/>
</dbReference>
<feature type="domain" description="HTH deoR-type" evidence="4">
    <location>
        <begin position="2"/>
        <end position="57"/>
    </location>
</feature>
<evidence type="ECO:0000256" key="3">
    <source>
        <dbReference type="ARBA" id="ARBA00023163"/>
    </source>
</evidence>
<accession>A0A7G9QYP2</accession>
<keyword evidence="3" id="KW-0804">Transcription</keyword>
<dbReference type="InterPro" id="IPR001034">
    <property type="entry name" value="DeoR_HTH"/>
</dbReference>
<protein>
    <submittedName>
        <fullName evidence="5">DeoR/GlpR transcriptional regulator</fullName>
    </submittedName>
</protein>
<dbReference type="InterPro" id="IPR037171">
    <property type="entry name" value="NagB/RpiA_transferase-like"/>
</dbReference>
<dbReference type="InterPro" id="IPR036388">
    <property type="entry name" value="WH-like_DNA-bd_sf"/>
</dbReference>
<dbReference type="KEGG" id="pei:H9L10_08960"/>
<reference evidence="5 6" key="1">
    <citation type="submission" date="2020-08" db="EMBL/GenBank/DDBJ databases">
        <title>Genome sequence of Phycicoccus endophyticus JCM 31784T.</title>
        <authorList>
            <person name="Hyun D.-W."/>
            <person name="Bae J.-W."/>
        </authorList>
    </citation>
    <scope>NUCLEOTIDE SEQUENCE [LARGE SCALE GENOMIC DNA]</scope>
    <source>
        <strain evidence="5 6">JCM 31784</strain>
    </source>
</reference>
<dbReference type="GO" id="GO:0003677">
    <property type="term" value="F:DNA binding"/>
    <property type="evidence" value="ECO:0007669"/>
    <property type="project" value="UniProtKB-KW"/>
</dbReference>
<dbReference type="InterPro" id="IPR050313">
    <property type="entry name" value="Carb_Metab_HTH_regulators"/>
</dbReference>
<dbReference type="InterPro" id="IPR014036">
    <property type="entry name" value="DeoR-like_C"/>
</dbReference>
<evidence type="ECO:0000256" key="1">
    <source>
        <dbReference type="ARBA" id="ARBA00023015"/>
    </source>
</evidence>
<dbReference type="PRINTS" id="PR00037">
    <property type="entry name" value="HTHLACR"/>
</dbReference>
<evidence type="ECO:0000256" key="2">
    <source>
        <dbReference type="ARBA" id="ARBA00023125"/>
    </source>
</evidence>
<dbReference type="Pfam" id="PF00455">
    <property type="entry name" value="DeoRC"/>
    <property type="match status" value="1"/>
</dbReference>
<evidence type="ECO:0000313" key="6">
    <source>
        <dbReference type="Proteomes" id="UP000515976"/>
    </source>
</evidence>
<dbReference type="PROSITE" id="PS00894">
    <property type="entry name" value="HTH_DEOR_1"/>
    <property type="match status" value="1"/>
</dbReference>
<dbReference type="PANTHER" id="PTHR30363">
    <property type="entry name" value="HTH-TYPE TRANSCRIPTIONAL REGULATOR SRLR-RELATED"/>
    <property type="match status" value="1"/>
</dbReference>
<keyword evidence="1" id="KW-0805">Transcription regulation</keyword>
<dbReference type="SMART" id="SM00420">
    <property type="entry name" value="HTH_DEOR"/>
    <property type="match status" value="1"/>
</dbReference>
<gene>
    <name evidence="5" type="ORF">H9L10_08960</name>
</gene>
<dbReference type="GO" id="GO:0003700">
    <property type="term" value="F:DNA-binding transcription factor activity"/>
    <property type="evidence" value="ECO:0007669"/>
    <property type="project" value="InterPro"/>
</dbReference>
<dbReference type="InterPro" id="IPR036390">
    <property type="entry name" value="WH_DNA-bd_sf"/>
</dbReference>
<keyword evidence="2" id="KW-0238">DNA-binding</keyword>
<dbReference type="RefSeq" id="WP_166103994.1">
    <property type="nucleotide sequence ID" value="NZ_BMMY01000003.1"/>
</dbReference>
<organism evidence="5 6">
    <name type="scientific">Phycicoccus endophyticus</name>
    <dbReference type="NCBI Taxonomy" id="1690220"/>
    <lineage>
        <taxon>Bacteria</taxon>
        <taxon>Bacillati</taxon>
        <taxon>Actinomycetota</taxon>
        <taxon>Actinomycetes</taxon>
        <taxon>Micrococcales</taxon>
        <taxon>Intrasporangiaceae</taxon>
        <taxon>Phycicoccus</taxon>
    </lineage>
</organism>